<organism evidence="3 4">
    <name type="scientific">Zhihengliuella salsuginis</name>
    <dbReference type="NCBI Taxonomy" id="578222"/>
    <lineage>
        <taxon>Bacteria</taxon>
        <taxon>Bacillati</taxon>
        <taxon>Actinomycetota</taxon>
        <taxon>Actinomycetes</taxon>
        <taxon>Micrococcales</taxon>
        <taxon>Micrococcaceae</taxon>
        <taxon>Zhihengliuella</taxon>
    </lineage>
</organism>
<dbReference type="InterPro" id="IPR036527">
    <property type="entry name" value="SCP2_sterol-bd_dom_sf"/>
</dbReference>
<comment type="caution">
    <text evidence="3">The sequence shown here is derived from an EMBL/GenBank/DDBJ whole genome shotgun (WGS) entry which is preliminary data.</text>
</comment>
<dbReference type="PANTHER" id="PTHR37817">
    <property type="entry name" value="N-ACETYLTRANSFERASE EIS"/>
    <property type="match status" value="1"/>
</dbReference>
<feature type="domain" description="Enhanced intracellular survival protein" evidence="1">
    <location>
        <begin position="332"/>
        <end position="432"/>
    </location>
</feature>
<dbReference type="Pfam" id="PF13527">
    <property type="entry name" value="Acetyltransf_9"/>
    <property type="match status" value="1"/>
</dbReference>
<evidence type="ECO:0000259" key="2">
    <source>
        <dbReference type="Pfam" id="PF17668"/>
    </source>
</evidence>
<dbReference type="InterPro" id="IPR016181">
    <property type="entry name" value="Acyl_CoA_acyltransferase"/>
</dbReference>
<proteinExistence type="predicted"/>
<gene>
    <name evidence="3" type="ORF">GCM10008096_05620</name>
</gene>
<accession>A0ABQ3GEH1</accession>
<protein>
    <submittedName>
        <fullName evidence="3">UPF0256 protein</fullName>
    </submittedName>
</protein>
<dbReference type="Pfam" id="PF13530">
    <property type="entry name" value="SCP2_2"/>
    <property type="match status" value="1"/>
</dbReference>
<dbReference type="InterPro" id="IPR025559">
    <property type="entry name" value="Eis_dom"/>
</dbReference>
<dbReference type="Pfam" id="PF17668">
    <property type="entry name" value="Acetyltransf_17"/>
    <property type="match status" value="1"/>
</dbReference>
<evidence type="ECO:0000259" key="1">
    <source>
        <dbReference type="Pfam" id="PF13530"/>
    </source>
</evidence>
<dbReference type="Gene3D" id="3.30.1050.10">
    <property type="entry name" value="SCP2 sterol-binding domain"/>
    <property type="match status" value="1"/>
</dbReference>
<dbReference type="PANTHER" id="PTHR37817:SF1">
    <property type="entry name" value="N-ACETYLTRANSFERASE EIS"/>
    <property type="match status" value="1"/>
</dbReference>
<feature type="domain" description="Eis-like acetyltransferase" evidence="2">
    <location>
        <begin position="216"/>
        <end position="318"/>
    </location>
</feature>
<dbReference type="InterPro" id="IPR041380">
    <property type="entry name" value="Acetyltransf_17"/>
</dbReference>
<keyword evidence="4" id="KW-1185">Reference proteome</keyword>
<name>A0ABQ3GEH1_9MICC</name>
<dbReference type="SUPFAM" id="SSF55718">
    <property type="entry name" value="SCP-like"/>
    <property type="match status" value="1"/>
</dbReference>
<dbReference type="SUPFAM" id="SSF55729">
    <property type="entry name" value="Acyl-CoA N-acyltransferases (Nat)"/>
    <property type="match status" value="1"/>
</dbReference>
<evidence type="ECO:0000313" key="4">
    <source>
        <dbReference type="Proteomes" id="UP000642819"/>
    </source>
</evidence>
<dbReference type="InterPro" id="IPR051554">
    <property type="entry name" value="Acetyltransferase_Eis"/>
</dbReference>
<evidence type="ECO:0000313" key="3">
    <source>
        <dbReference type="EMBL" id="GHD01469.1"/>
    </source>
</evidence>
<sequence length="440" mass="46935">MESLRFEEFTVPGRPGDSDERVADWVRATDLGFYDKERDAEAMQRVVDALRARGTRLVGVYDDGAAPPSLAATLPVATFAEFAGEFTVGPNAAVPAHQISDVTVRATHRRRGLLRRMLEDSLSRAAAAGAAVAVLTASEAGIYGRFGFSPAAHSQPVRVDVRSGLRLRPEARALVDGAGGRVVDVHPRDLAGIHDAVFAGFHAASRGSVTRSYDDVQRVTGRWGPDGRGAADDLRGYAYHAADGRPLGFATARFGGWDKTPKELRVVDLVAGDPAAELALWDHLGAHDLVQVLTFGRARVDDPLRWALADPRDVKTRDVEDSLWVRPLDLPAIVRASEFAADGRIVLDVEDSLGYVDGTWVLTVDGGAASVRRAGEGAPGPAGAAETVRVGVETLGSLLTGAIEPWQAEATGRLAGGERGAAAMRRIFGGRPRPMNHTFF</sequence>
<dbReference type="EMBL" id="BMXK01000002">
    <property type="protein sequence ID" value="GHD01469.1"/>
    <property type="molecule type" value="Genomic_DNA"/>
</dbReference>
<dbReference type="RefSeq" id="WP_189348605.1">
    <property type="nucleotide sequence ID" value="NZ_BMXK01000002.1"/>
</dbReference>
<reference evidence="4" key="1">
    <citation type="journal article" date="2019" name="Int. J. Syst. Evol. Microbiol.">
        <title>The Global Catalogue of Microorganisms (GCM) 10K type strain sequencing project: providing services to taxonomists for standard genome sequencing and annotation.</title>
        <authorList>
            <consortium name="The Broad Institute Genomics Platform"/>
            <consortium name="The Broad Institute Genome Sequencing Center for Infectious Disease"/>
            <person name="Wu L."/>
            <person name="Ma J."/>
        </authorList>
    </citation>
    <scope>NUCLEOTIDE SEQUENCE [LARGE SCALE GENOMIC DNA]</scope>
    <source>
        <strain evidence="4">KCTC 19466</strain>
    </source>
</reference>
<dbReference type="Gene3D" id="3.40.630.30">
    <property type="match status" value="2"/>
</dbReference>
<dbReference type="Proteomes" id="UP000642819">
    <property type="component" value="Unassembled WGS sequence"/>
</dbReference>